<dbReference type="SUPFAM" id="SSF51735">
    <property type="entry name" value="NAD(P)-binding Rossmann-fold domains"/>
    <property type="match status" value="1"/>
</dbReference>
<feature type="transmembrane region" description="Helical" evidence="1">
    <location>
        <begin position="167"/>
        <end position="191"/>
    </location>
</feature>
<dbReference type="EMBL" id="CABFNS010000757">
    <property type="protein sequence ID" value="VUC26786.1"/>
    <property type="molecule type" value="Genomic_DNA"/>
</dbReference>
<reference evidence="2 3" key="1">
    <citation type="submission" date="2019-06" db="EMBL/GenBank/DDBJ databases">
        <authorList>
            <person name="Broberg M."/>
        </authorList>
    </citation>
    <scope>NUCLEOTIDE SEQUENCE [LARGE SCALE GENOMIC DNA]</scope>
</reference>
<organism evidence="2 3">
    <name type="scientific">Bionectria ochroleuca</name>
    <name type="common">Gliocladium roseum</name>
    <dbReference type="NCBI Taxonomy" id="29856"/>
    <lineage>
        <taxon>Eukaryota</taxon>
        <taxon>Fungi</taxon>
        <taxon>Dikarya</taxon>
        <taxon>Ascomycota</taxon>
        <taxon>Pezizomycotina</taxon>
        <taxon>Sordariomycetes</taxon>
        <taxon>Hypocreomycetidae</taxon>
        <taxon>Hypocreales</taxon>
        <taxon>Bionectriaceae</taxon>
        <taxon>Clonostachys</taxon>
    </lineage>
</organism>
<dbReference type="PANTHER" id="PTHR35395:SF1">
    <property type="entry name" value="DUF6536 DOMAIN-CONTAINING PROTEIN"/>
    <property type="match status" value="1"/>
</dbReference>
<evidence type="ECO:0000313" key="2">
    <source>
        <dbReference type="EMBL" id="VUC26786.1"/>
    </source>
</evidence>
<keyword evidence="1" id="KW-1133">Transmembrane helix</keyword>
<evidence type="ECO:0008006" key="4">
    <source>
        <dbReference type="Google" id="ProtNLM"/>
    </source>
</evidence>
<gene>
    <name evidence="2" type="ORF">CLO192961_LOCUS197071</name>
</gene>
<evidence type="ECO:0000256" key="1">
    <source>
        <dbReference type="SAM" id="Phobius"/>
    </source>
</evidence>
<keyword evidence="1" id="KW-0472">Membrane</keyword>
<feature type="transmembrane region" description="Helical" evidence="1">
    <location>
        <begin position="262"/>
        <end position="285"/>
    </location>
</feature>
<protein>
    <recommendedName>
        <fullName evidence="4">NAD(P)-binding domain-containing protein</fullName>
    </recommendedName>
</protein>
<feature type="transmembrane region" description="Helical" evidence="1">
    <location>
        <begin position="389"/>
        <end position="406"/>
    </location>
</feature>
<proteinExistence type="predicted"/>
<sequence>MEEQDQGEPKTHWGKGSLKIIQQSVKNGSYEKLSPDDCIKAYAKSILDDRANVVVVLEPPKDCNKFANSSMLAYYTTSEPHCGPSMNTSVYASIFYRDGLVDWMPPGRDWFAWICSLGETEAYFERLPRCSSGAWKNQMNPATWTIGTAKVSYCLSEKLENQCQLKVALSLIYVVILFNALKVVIIVVLAASDLVNQEPLVTIGDAAASFIDCPERATKDMCLLSSTDVHKAQKVDSYQGITTAVYQSRKNRYSKAVSPNRWILASILTAVALVTLTGLLGYGLYDLNSRFSRADGQSLWDLGVGGVNPYTLIGWDIPRTGEVSVIASVLITNLPQLLISLLYLILNSSITSMAAAIEWSKYAHGAHRPLRVSFPKGGQRSTYFLQLPYRYGVPMLSLSVLIHWLVSQSLFVVQTLEKLRWVTRDDESEYADSEGWVDGKITTAPAYSPMAIILTIVTMLLICGGTGYVATELIRQGLALPQITNLVVLSRRPVTVPDSANASKLKQVLIDKYDEYPENVKKEFVGVNGCIWTVAITPTKSTQYDFEVVRNVCQTSTMAFLNAFMDTKPTNKLRFIYMSGSPCERDQTKRPWFHADYLLMRGETESKVDAFAKEHSDHMEAQVVKPALITSTATFTRGAAHVVLKGLSSVLGFIQYVTVQEISAAMLSQVVNGFEKDVLSSDELQRMGQDVLSKGEE</sequence>
<accession>A0ABY6U6U5</accession>
<dbReference type="Proteomes" id="UP000766486">
    <property type="component" value="Unassembled WGS sequence"/>
</dbReference>
<dbReference type="PANTHER" id="PTHR35395">
    <property type="entry name" value="DUF6536 DOMAIN-CONTAINING PROTEIN"/>
    <property type="match status" value="1"/>
</dbReference>
<keyword evidence="1" id="KW-0812">Transmembrane</keyword>
<feature type="transmembrane region" description="Helical" evidence="1">
    <location>
        <begin position="446"/>
        <end position="470"/>
    </location>
</feature>
<keyword evidence="3" id="KW-1185">Reference proteome</keyword>
<dbReference type="InterPro" id="IPR036291">
    <property type="entry name" value="NAD(P)-bd_dom_sf"/>
</dbReference>
<comment type="caution">
    <text evidence="2">The sequence shown here is derived from an EMBL/GenBank/DDBJ whole genome shotgun (WGS) entry which is preliminary data.</text>
</comment>
<name>A0ABY6U6U5_BIOOC</name>
<feature type="transmembrane region" description="Helical" evidence="1">
    <location>
        <begin position="325"/>
        <end position="346"/>
    </location>
</feature>
<evidence type="ECO:0000313" key="3">
    <source>
        <dbReference type="Proteomes" id="UP000766486"/>
    </source>
</evidence>
<dbReference type="Gene3D" id="3.40.50.720">
    <property type="entry name" value="NAD(P)-binding Rossmann-like Domain"/>
    <property type="match status" value="1"/>
</dbReference>